<comment type="caution">
    <text evidence="3">The sequence shown here is derived from an EMBL/GenBank/DDBJ whole genome shotgun (WGS) entry which is preliminary data.</text>
</comment>
<dbReference type="Pfam" id="PF03372">
    <property type="entry name" value="Exo_endo_phos"/>
    <property type="match status" value="1"/>
</dbReference>
<gene>
    <name evidence="3" type="ORF">OBRU01_06113</name>
</gene>
<evidence type="ECO:0000313" key="4">
    <source>
        <dbReference type="Proteomes" id="UP000037510"/>
    </source>
</evidence>
<protein>
    <submittedName>
        <fullName evidence="3">Mutant cadherin</fullName>
    </submittedName>
</protein>
<keyword evidence="4" id="KW-1185">Reference proteome</keyword>
<evidence type="ECO:0000259" key="2">
    <source>
        <dbReference type="Pfam" id="PF03372"/>
    </source>
</evidence>
<feature type="non-terminal residue" evidence="3">
    <location>
        <position position="634"/>
    </location>
</feature>
<feature type="compositionally biased region" description="Polar residues" evidence="1">
    <location>
        <begin position="387"/>
        <end position="396"/>
    </location>
</feature>
<reference evidence="3 4" key="1">
    <citation type="journal article" date="2015" name="Genome Biol. Evol.">
        <title>The genome of winter moth (Operophtera brumata) provides a genomic perspective on sexual dimorphism and phenology.</title>
        <authorList>
            <person name="Derks M.F."/>
            <person name="Smit S."/>
            <person name="Salis L."/>
            <person name="Schijlen E."/>
            <person name="Bossers A."/>
            <person name="Mateman C."/>
            <person name="Pijl A.S."/>
            <person name="de Ridder D."/>
            <person name="Groenen M.A."/>
            <person name="Visser M.E."/>
            <person name="Megens H.J."/>
        </authorList>
    </citation>
    <scope>NUCLEOTIDE SEQUENCE [LARGE SCALE GENOMIC DNA]</scope>
    <source>
        <strain evidence="3">WM2013NL</strain>
        <tissue evidence="3">Head and thorax</tissue>
    </source>
</reference>
<feature type="domain" description="Endonuclease/exonuclease/phosphatase" evidence="2">
    <location>
        <begin position="555"/>
        <end position="633"/>
    </location>
</feature>
<feature type="region of interest" description="Disordered" evidence="1">
    <location>
        <begin position="405"/>
        <end position="424"/>
    </location>
</feature>
<evidence type="ECO:0000313" key="3">
    <source>
        <dbReference type="EMBL" id="KOB74179.1"/>
    </source>
</evidence>
<sequence length="634" mass="70444">MSVILKCNVCNIIIDEMLSYIQNKISVSDEETLVRICTSSFTSEEIKRSKTLLFDSIPTSQRKIDRKNKGKEERNLEDIINVLKTVDPDTVPLFVAHQLEKLPPMLFEHLDCSKILKELMRLRAEIEDVKNTYVTNSQLEELRSDMHHLNYASLPPSNVNVNMKRGAWTLDRSNCMGNICLDSGPMGLSQCSDSTLNDRDEVLQQPSNDLQRRGVYLAPYEQNLAMTRSDKAGRQSVSAMTHSIKPVFGQLSVDAVCSKQQLACDALQDAEPQVPGCYVPTPLEDAQCSDEKLGCESLLDPALEYCVPDVPQITDNKVACDATESLALQYRALGALRSSDNKVSCNATQTPTVGYRAPHAPSVSGNKAGSDATQSSTLGCRTPQGPPSSSNNVTNKANLRPTLARGYRAPHGSTSCAAPSKEDGEWKLVSKRKPKPKYRYLGQMGKAQVSESTFKAATLKTPVFISNVHKDTLESDVIDYIYVKTQERVSLDKIYIKKQVDHKAYKFFVTETKLPLFLDEKIWPQGIIFRRFVHFKPRQADGVSATDGPLDTKFVSFNCKNVKRSIDGIRSLCDSCDIIALQETWLLPEDISFLSCVDSKFSYTGTSAVDTTAGVVRGRYYGGVALLWNNSVFH</sequence>
<accession>A0A0L7LFN0</accession>
<feature type="region of interest" description="Disordered" evidence="1">
    <location>
        <begin position="349"/>
        <end position="396"/>
    </location>
</feature>
<feature type="compositionally biased region" description="Polar residues" evidence="1">
    <location>
        <begin position="363"/>
        <end position="379"/>
    </location>
</feature>
<dbReference type="InterPro" id="IPR005135">
    <property type="entry name" value="Endo/exonuclease/phosphatase"/>
</dbReference>
<name>A0A0L7LFN0_OPEBR</name>
<evidence type="ECO:0000256" key="1">
    <source>
        <dbReference type="SAM" id="MobiDB-lite"/>
    </source>
</evidence>
<proteinExistence type="predicted"/>
<dbReference type="EMBL" id="JTDY01001330">
    <property type="protein sequence ID" value="KOB74179.1"/>
    <property type="molecule type" value="Genomic_DNA"/>
</dbReference>
<dbReference type="AlphaFoldDB" id="A0A0L7LFN0"/>
<dbReference type="GO" id="GO:0003824">
    <property type="term" value="F:catalytic activity"/>
    <property type="evidence" value="ECO:0007669"/>
    <property type="project" value="InterPro"/>
</dbReference>
<dbReference type="InterPro" id="IPR036691">
    <property type="entry name" value="Endo/exonu/phosph_ase_sf"/>
</dbReference>
<dbReference type="Proteomes" id="UP000037510">
    <property type="component" value="Unassembled WGS sequence"/>
</dbReference>
<dbReference type="SUPFAM" id="SSF56219">
    <property type="entry name" value="DNase I-like"/>
    <property type="match status" value="1"/>
</dbReference>
<organism evidence="3 4">
    <name type="scientific">Operophtera brumata</name>
    <name type="common">Winter moth</name>
    <name type="synonym">Phalaena brumata</name>
    <dbReference type="NCBI Taxonomy" id="104452"/>
    <lineage>
        <taxon>Eukaryota</taxon>
        <taxon>Metazoa</taxon>
        <taxon>Ecdysozoa</taxon>
        <taxon>Arthropoda</taxon>
        <taxon>Hexapoda</taxon>
        <taxon>Insecta</taxon>
        <taxon>Pterygota</taxon>
        <taxon>Neoptera</taxon>
        <taxon>Endopterygota</taxon>
        <taxon>Lepidoptera</taxon>
        <taxon>Glossata</taxon>
        <taxon>Ditrysia</taxon>
        <taxon>Geometroidea</taxon>
        <taxon>Geometridae</taxon>
        <taxon>Larentiinae</taxon>
        <taxon>Operophtera</taxon>
    </lineage>
</organism>